<accession>A0A382E478</accession>
<organism evidence="1">
    <name type="scientific">marine metagenome</name>
    <dbReference type="NCBI Taxonomy" id="408172"/>
    <lineage>
        <taxon>unclassified sequences</taxon>
        <taxon>metagenomes</taxon>
        <taxon>ecological metagenomes</taxon>
    </lineage>
</organism>
<protein>
    <submittedName>
        <fullName evidence="1">Uncharacterized protein</fullName>
    </submittedName>
</protein>
<dbReference type="AlphaFoldDB" id="A0A382E478"/>
<proteinExistence type="predicted"/>
<feature type="non-terminal residue" evidence="1">
    <location>
        <position position="1"/>
    </location>
</feature>
<sequence>VDAWWCRLEGQAACGELRQAFSRDSGDPPARVVVELEVLPCATGRVD</sequence>
<name>A0A382E478_9ZZZZ</name>
<reference evidence="1" key="1">
    <citation type="submission" date="2018-05" db="EMBL/GenBank/DDBJ databases">
        <authorList>
            <person name="Lanie J.A."/>
            <person name="Ng W.-L."/>
            <person name="Kazmierczak K.M."/>
            <person name="Andrzejewski T.M."/>
            <person name="Davidsen T.M."/>
            <person name="Wayne K.J."/>
            <person name="Tettelin H."/>
            <person name="Glass J.I."/>
            <person name="Rusch D."/>
            <person name="Podicherti R."/>
            <person name="Tsui H.-C.T."/>
            <person name="Winkler M.E."/>
        </authorList>
    </citation>
    <scope>NUCLEOTIDE SEQUENCE</scope>
</reference>
<evidence type="ECO:0000313" key="1">
    <source>
        <dbReference type="EMBL" id="SVB45255.1"/>
    </source>
</evidence>
<dbReference type="EMBL" id="UINC01042514">
    <property type="protein sequence ID" value="SVB45255.1"/>
    <property type="molecule type" value="Genomic_DNA"/>
</dbReference>
<gene>
    <name evidence="1" type="ORF">METZ01_LOCUS198109</name>
</gene>